<reference evidence="4 5" key="1">
    <citation type="submission" date="2020-07" db="EMBL/GenBank/DDBJ databases">
        <title>Sequencing the genomes of 1000 actinobacteria strains.</title>
        <authorList>
            <person name="Klenk H.-P."/>
        </authorList>
    </citation>
    <scope>NUCLEOTIDE SEQUENCE [LARGE SCALE GENOMIC DNA]</scope>
    <source>
        <strain evidence="4 5">DSM 45975</strain>
    </source>
</reference>
<dbReference type="InterPro" id="IPR050832">
    <property type="entry name" value="Bact_Acetyltransf"/>
</dbReference>
<protein>
    <submittedName>
        <fullName evidence="4">GNAT superfamily N-acetyltransferase</fullName>
    </submittedName>
</protein>
<accession>A0A839DQZ0</accession>
<dbReference type="PANTHER" id="PTHR43877">
    <property type="entry name" value="AMINOALKYLPHOSPHONATE N-ACETYLTRANSFERASE-RELATED-RELATED"/>
    <property type="match status" value="1"/>
</dbReference>
<name>A0A839DQZ0_9PSEU</name>
<keyword evidence="1 4" id="KW-0808">Transferase</keyword>
<feature type="domain" description="N-acetyltransferase" evidence="3">
    <location>
        <begin position="4"/>
        <end position="181"/>
    </location>
</feature>
<evidence type="ECO:0000259" key="3">
    <source>
        <dbReference type="PROSITE" id="PS51186"/>
    </source>
</evidence>
<keyword evidence="5" id="KW-1185">Reference proteome</keyword>
<dbReference type="GO" id="GO:0016747">
    <property type="term" value="F:acyltransferase activity, transferring groups other than amino-acyl groups"/>
    <property type="evidence" value="ECO:0007669"/>
    <property type="project" value="InterPro"/>
</dbReference>
<evidence type="ECO:0000256" key="2">
    <source>
        <dbReference type="ARBA" id="ARBA00023315"/>
    </source>
</evidence>
<dbReference type="AlphaFoldDB" id="A0A839DQZ0"/>
<evidence type="ECO:0000313" key="5">
    <source>
        <dbReference type="Proteomes" id="UP000569329"/>
    </source>
</evidence>
<evidence type="ECO:0000313" key="4">
    <source>
        <dbReference type="EMBL" id="MBA8823380.1"/>
    </source>
</evidence>
<dbReference type="PROSITE" id="PS51186">
    <property type="entry name" value="GNAT"/>
    <property type="match status" value="1"/>
</dbReference>
<evidence type="ECO:0000256" key="1">
    <source>
        <dbReference type="ARBA" id="ARBA00022679"/>
    </source>
</evidence>
<sequence>MADADVRAATPSDATEITRIQVTTWRSAYSDLLPTEVLDDLDATTNERQWRQAVTEGPATVVVATEGEWVVGFCAAGAAPESEVAAADGTVPSDAATTALISTLLVEPRWGRRGHGGRLLGMMARRLTEGGWTRGVTWVPEADEATMSFFRGLGWDPDGTVRTLDASGRPLRELRLSGGLDLRFEQER</sequence>
<dbReference type="Pfam" id="PF00583">
    <property type="entry name" value="Acetyltransf_1"/>
    <property type="match status" value="1"/>
</dbReference>
<comment type="caution">
    <text evidence="4">The sequence shown here is derived from an EMBL/GenBank/DDBJ whole genome shotgun (WGS) entry which is preliminary data.</text>
</comment>
<dbReference type="InterPro" id="IPR000182">
    <property type="entry name" value="GNAT_dom"/>
</dbReference>
<dbReference type="Gene3D" id="3.40.630.30">
    <property type="match status" value="1"/>
</dbReference>
<organism evidence="4 5">
    <name type="scientific">Halosaccharopolyspora lacisalsi</name>
    <dbReference type="NCBI Taxonomy" id="1000566"/>
    <lineage>
        <taxon>Bacteria</taxon>
        <taxon>Bacillati</taxon>
        <taxon>Actinomycetota</taxon>
        <taxon>Actinomycetes</taxon>
        <taxon>Pseudonocardiales</taxon>
        <taxon>Pseudonocardiaceae</taxon>
        <taxon>Halosaccharopolyspora</taxon>
    </lineage>
</organism>
<keyword evidence="2" id="KW-0012">Acyltransferase</keyword>
<dbReference type="Proteomes" id="UP000569329">
    <property type="component" value="Unassembled WGS sequence"/>
</dbReference>
<dbReference type="InterPro" id="IPR016181">
    <property type="entry name" value="Acyl_CoA_acyltransferase"/>
</dbReference>
<dbReference type="EMBL" id="JACGWZ010000001">
    <property type="protein sequence ID" value="MBA8823380.1"/>
    <property type="molecule type" value="Genomic_DNA"/>
</dbReference>
<dbReference type="SUPFAM" id="SSF55729">
    <property type="entry name" value="Acyl-CoA N-acyltransferases (Nat)"/>
    <property type="match status" value="1"/>
</dbReference>
<dbReference type="RefSeq" id="WP_182542701.1">
    <property type="nucleotide sequence ID" value="NZ_JACGWZ010000001.1"/>
</dbReference>
<proteinExistence type="predicted"/>
<gene>
    <name evidence="4" type="ORF">FHX42_000709</name>
</gene>